<comment type="caution">
    <text evidence="1">The sequence shown here is derived from an EMBL/GenBank/DDBJ whole genome shotgun (WGS) entry which is preliminary data.</text>
</comment>
<dbReference type="AlphaFoldDB" id="M0LY18"/>
<dbReference type="Proteomes" id="UP000011566">
    <property type="component" value="Unassembled WGS sequence"/>
</dbReference>
<keyword evidence="2" id="KW-1185">Reference proteome</keyword>
<organism evidence="1 2">
    <name type="scientific">Halococcus hamelinensis 100A6</name>
    <dbReference type="NCBI Taxonomy" id="1132509"/>
    <lineage>
        <taxon>Archaea</taxon>
        <taxon>Methanobacteriati</taxon>
        <taxon>Methanobacteriota</taxon>
        <taxon>Stenosarchaea group</taxon>
        <taxon>Halobacteria</taxon>
        <taxon>Halobacteriales</taxon>
        <taxon>Halococcaceae</taxon>
        <taxon>Halococcus</taxon>
    </lineage>
</organism>
<reference evidence="1 2" key="1">
    <citation type="journal article" date="2014" name="PLoS Genet.">
        <title>Phylogenetically driven sequencing of extremely halophilic archaea reveals strategies for static and dynamic osmo-response.</title>
        <authorList>
            <person name="Becker E.A."/>
            <person name="Seitzer P.M."/>
            <person name="Tritt A."/>
            <person name="Larsen D."/>
            <person name="Krusor M."/>
            <person name="Yao A.I."/>
            <person name="Wu D."/>
            <person name="Madern D."/>
            <person name="Eisen J.A."/>
            <person name="Darling A.E."/>
            <person name="Facciotti M.T."/>
        </authorList>
    </citation>
    <scope>NUCLEOTIDE SEQUENCE [LARGE SCALE GENOMIC DNA]</scope>
    <source>
        <strain evidence="1 2">100A6</strain>
    </source>
</reference>
<name>M0LY18_9EURY</name>
<evidence type="ECO:0000313" key="2">
    <source>
        <dbReference type="Proteomes" id="UP000011566"/>
    </source>
</evidence>
<evidence type="ECO:0000313" key="1">
    <source>
        <dbReference type="EMBL" id="EMA38482.1"/>
    </source>
</evidence>
<dbReference type="PATRIC" id="fig|1132509.6.peg.2259"/>
<dbReference type="RefSeq" id="WP_007693428.1">
    <property type="nucleotide sequence ID" value="NZ_AJRK01000428.1"/>
</dbReference>
<sequence length="162" mass="17607">MTRVRDVNGRYAPEAGPDLHRAFARMALNQAEPTHAGSLPDRETIKACAPEEGDPDADGTVYLVAMRGYVDAERGERRVVAEYVGSGDAYLARDVEGARLVHHDGEFGITMPTGTVSEIPRSLRVDPEECRHVDEVAHVGEAAKERFQAVLDTHAELLGGSK</sequence>
<gene>
    <name evidence="1" type="ORF">C447_10017</name>
</gene>
<proteinExistence type="predicted"/>
<dbReference type="OrthoDB" id="383881at2157"/>
<accession>M0LY18</accession>
<dbReference type="EMBL" id="AOMB01000030">
    <property type="protein sequence ID" value="EMA38482.1"/>
    <property type="molecule type" value="Genomic_DNA"/>
</dbReference>
<protein>
    <submittedName>
        <fullName evidence="1">Uncharacterized protein</fullName>
    </submittedName>
</protein>